<feature type="region of interest" description="Disordered" evidence="1">
    <location>
        <begin position="1"/>
        <end position="33"/>
    </location>
</feature>
<dbReference type="Gramene" id="TraesCS2D02G334700.2">
    <property type="protein sequence ID" value="TraesCS2D02G334700.2"/>
    <property type="gene ID" value="TraesCS2D02G334700"/>
</dbReference>
<organism evidence="2">
    <name type="scientific">Triticum aestivum</name>
    <name type="common">Wheat</name>
    <dbReference type="NCBI Taxonomy" id="4565"/>
    <lineage>
        <taxon>Eukaryota</taxon>
        <taxon>Viridiplantae</taxon>
        <taxon>Streptophyta</taxon>
        <taxon>Embryophyta</taxon>
        <taxon>Tracheophyta</taxon>
        <taxon>Spermatophyta</taxon>
        <taxon>Magnoliopsida</taxon>
        <taxon>Liliopsida</taxon>
        <taxon>Poales</taxon>
        <taxon>Poaceae</taxon>
        <taxon>BOP clade</taxon>
        <taxon>Pooideae</taxon>
        <taxon>Triticodae</taxon>
        <taxon>Triticeae</taxon>
        <taxon>Triticinae</taxon>
        <taxon>Triticum</taxon>
    </lineage>
</organism>
<name>A0A3B6DIS3_WHEAT</name>
<dbReference type="SMR" id="A0A3B6DIS3"/>
<dbReference type="Gramene" id="TraesJAG2D03G01222080.1">
    <property type="protein sequence ID" value="TraesJAG2D03G01222080.1"/>
    <property type="gene ID" value="TraesJAG2D03G01222080"/>
</dbReference>
<proteinExistence type="predicted"/>
<dbReference type="GeneID" id="123053621"/>
<dbReference type="Gramene" id="TraesSYM2D03G01231280.1">
    <property type="protein sequence ID" value="TraesSYM2D03G01231280.1"/>
    <property type="gene ID" value="TraesSYM2D03G01231280"/>
</dbReference>
<reference evidence="2" key="1">
    <citation type="submission" date="2018-08" db="EMBL/GenBank/DDBJ databases">
        <authorList>
            <person name="Rossello M."/>
        </authorList>
    </citation>
    <scope>NUCLEOTIDE SEQUENCE [LARGE SCALE GENOMIC DNA]</scope>
    <source>
        <strain evidence="2">cv. Chinese Spring</strain>
    </source>
</reference>
<sequence>MPSARTAPSPSSPALLGHPRPSAWSPGTCCSAPAPEIQKSKNLARRHSQMIIDENQKVHSELDCKMQDLELKSKKLDELAVRSESDRRNLEKEKEKNMIKAKYLKMATLEQQKTDENVLKLVEKHKHKHGHPPTCKTSSRPKICVSCCLLN</sequence>
<dbReference type="PANTHER" id="PTHR21596">
    <property type="entry name" value="RIBONUCLEASE P SUBUNIT P38"/>
    <property type="match status" value="1"/>
</dbReference>
<dbReference type="PANTHER" id="PTHR21596:SF3">
    <property type="entry name" value="FACTOR OF DNA METHYLATION 1-RELATED"/>
    <property type="match status" value="1"/>
</dbReference>
<evidence type="ECO:0000313" key="2">
    <source>
        <dbReference type="EnsemblPlants" id="TraesCS2D02G334700.2"/>
    </source>
</evidence>
<dbReference type="AlphaFoldDB" id="A0A3B6DIS3"/>
<dbReference type="Proteomes" id="UP000019116">
    <property type="component" value="Chromosome 2D"/>
</dbReference>
<dbReference type="Gramene" id="TraesJUL2D03G01222300.1">
    <property type="protein sequence ID" value="TraesJUL2D03G01222300.1"/>
    <property type="gene ID" value="TraesJUL2D03G01222300"/>
</dbReference>
<dbReference type="RefSeq" id="XP_044333052.1">
    <property type="nucleotide sequence ID" value="XM_044477117.1"/>
</dbReference>
<dbReference type="Gramene" id="TraesLAC2D03G01167500.1">
    <property type="protein sequence ID" value="TraesLAC2D03G01167500.1"/>
    <property type="gene ID" value="TraesLAC2D03G01167500"/>
</dbReference>
<dbReference type="Gramene" id="TraesPARA_EIv1.0_0708290.1">
    <property type="protein sequence ID" value="TraesPARA_EIv1.0_0708290.1.CDS"/>
    <property type="gene ID" value="TraesPARA_EIv1.0_0708290"/>
</dbReference>
<dbReference type="OrthoDB" id="10323511at2759"/>
<dbReference type="Gramene" id="TraesCS2D03G0767400.2">
    <property type="protein sequence ID" value="TraesCS2D03G0767400.2.CDS"/>
    <property type="gene ID" value="TraesCS2D03G0767400"/>
</dbReference>
<reference evidence="2" key="2">
    <citation type="submission" date="2018-10" db="UniProtKB">
        <authorList>
            <consortium name="EnsemblPlants"/>
        </authorList>
    </citation>
    <scope>IDENTIFICATION</scope>
</reference>
<protein>
    <submittedName>
        <fullName evidence="2">Uncharacterized protein</fullName>
    </submittedName>
</protein>
<dbReference type="STRING" id="4565.A0A3B6DIS3"/>
<feature type="compositionally biased region" description="Low complexity" evidence="1">
    <location>
        <begin position="1"/>
        <end position="14"/>
    </location>
</feature>
<dbReference type="Gramene" id="TraesARI2D03G01232140.1">
    <property type="protein sequence ID" value="TraesARI2D03G01232140.1"/>
    <property type="gene ID" value="TraesARI2D03G01232140"/>
</dbReference>
<gene>
    <name evidence="2" type="primary">LOC123053621</name>
</gene>
<dbReference type="EnsemblPlants" id="TraesCS2D02G334700.2">
    <property type="protein sequence ID" value="TraesCS2D02G334700.2"/>
    <property type="gene ID" value="TraesCS2D02G334700"/>
</dbReference>
<evidence type="ECO:0000313" key="3">
    <source>
        <dbReference type="Proteomes" id="UP000019116"/>
    </source>
</evidence>
<accession>A0A3B6DIS3</accession>
<dbReference type="GO" id="GO:0080188">
    <property type="term" value="P:gene silencing by siRNA-directed DNA methylation"/>
    <property type="evidence" value="ECO:0007669"/>
    <property type="project" value="InterPro"/>
</dbReference>
<keyword evidence="3" id="KW-1185">Reference proteome</keyword>
<evidence type="ECO:0000256" key="1">
    <source>
        <dbReference type="SAM" id="MobiDB-lite"/>
    </source>
</evidence>
<dbReference type="Gramene" id="TraesNOR2D03G01232160.1">
    <property type="protein sequence ID" value="TraesNOR2D03G01232160.1"/>
    <property type="gene ID" value="TraesNOR2D03G01232160"/>
</dbReference>
<dbReference type="InterPro" id="IPR045177">
    <property type="entry name" value="FDM1-5/IDN2"/>
</dbReference>